<dbReference type="GO" id="GO:0005813">
    <property type="term" value="C:centrosome"/>
    <property type="evidence" value="ECO:0007669"/>
    <property type="project" value="TreeGrafter"/>
</dbReference>
<dbReference type="Pfam" id="PF19047">
    <property type="entry name" value="HOOK_N"/>
    <property type="match status" value="1"/>
</dbReference>
<reference evidence="10" key="1">
    <citation type="submission" date="2020-04" db="EMBL/GenBank/DDBJ databases">
        <authorList>
            <person name="Neveu A P."/>
        </authorList>
    </citation>
    <scope>NUCLEOTIDE SEQUENCE</scope>
    <source>
        <tissue evidence="10">Whole embryo</tissue>
    </source>
</reference>
<evidence type="ECO:0000256" key="8">
    <source>
        <dbReference type="SAM" id="MobiDB-lite"/>
    </source>
</evidence>
<dbReference type="Gene3D" id="1.10.287.1490">
    <property type="match status" value="1"/>
</dbReference>
<dbReference type="GO" id="GO:0005737">
    <property type="term" value="C:cytoplasm"/>
    <property type="evidence" value="ECO:0007669"/>
    <property type="project" value="TreeGrafter"/>
</dbReference>
<organism evidence="10">
    <name type="scientific">Phallusia mammillata</name>
    <dbReference type="NCBI Taxonomy" id="59560"/>
    <lineage>
        <taxon>Eukaryota</taxon>
        <taxon>Metazoa</taxon>
        <taxon>Chordata</taxon>
        <taxon>Tunicata</taxon>
        <taxon>Ascidiacea</taxon>
        <taxon>Phlebobranchia</taxon>
        <taxon>Ascidiidae</taxon>
        <taxon>Phallusia</taxon>
    </lineage>
</organism>
<proteinExistence type="evidence at transcript level"/>
<evidence type="ECO:0000256" key="2">
    <source>
        <dbReference type="ARBA" id="ARBA00006946"/>
    </source>
</evidence>
<dbReference type="PROSITE" id="PS50021">
    <property type="entry name" value="CH"/>
    <property type="match status" value="1"/>
</dbReference>
<dbReference type="GO" id="GO:0008017">
    <property type="term" value="F:microtubule binding"/>
    <property type="evidence" value="ECO:0007669"/>
    <property type="project" value="InterPro"/>
</dbReference>
<feature type="region of interest" description="Disordered" evidence="8">
    <location>
        <begin position="690"/>
        <end position="738"/>
    </location>
</feature>
<keyword evidence="5 7" id="KW-0175">Coiled coil</keyword>
<gene>
    <name evidence="10" type="primary">Hook3</name>
</gene>
<feature type="coiled-coil region" evidence="7">
    <location>
        <begin position="180"/>
        <end position="435"/>
    </location>
</feature>
<evidence type="ECO:0000256" key="3">
    <source>
        <dbReference type="ARBA" id="ARBA00022490"/>
    </source>
</evidence>
<dbReference type="InterPro" id="IPR036872">
    <property type="entry name" value="CH_dom_sf"/>
</dbReference>
<dbReference type="InterPro" id="IPR043936">
    <property type="entry name" value="HOOK_N"/>
</dbReference>
<dbReference type="GO" id="GO:0010256">
    <property type="term" value="P:endomembrane system organization"/>
    <property type="evidence" value="ECO:0007669"/>
    <property type="project" value="UniProtKB-ARBA"/>
</dbReference>
<name>A0A6F9DFI7_9ASCI</name>
<evidence type="ECO:0000313" key="10">
    <source>
        <dbReference type="EMBL" id="CAB3254082.1"/>
    </source>
</evidence>
<sequence length="738" mass="85461">MKMESSQLCDSLIIWISGFKISSPNRHIHDLTDGVAMAKILNQMDSAYFNEAWIGRIKSDVGDNFRLKTNNLRKVLNHIVDYFKEVSGNQIVGYDMPDVSLVSEVADKHHLGRLLQLMLGVAVNCPGKQHYIEEIMKLDEDVQHVVMTAIQELMQHYRPCSDTVDGEAPATVDSDMSQQLKVLEERLADAVAEREEMAQRCHDLDMQVAMVHEEKANYLQENTDLRQRLNQLENLDDPSSPASLRHSQMMNQIAELQEETYKLEASRDDYKLKCEVVEQELIDTQNKVDELATLAEESRLLKDEIDYLRSASEKASKLELTIETYKTKLKELTDLRGQVKLLEDKNTSYMERTIDLEEELKKANVARSQLDTYKRQVLDLHNKLSEETRRADKAEFEIKTRTDKIKSLEGEKERLQTERDSLRDTNEELQFTSQQGNFISEHLLGSGEPGSPGHENFNLSPLEMKEKLIRLQHENKMLKVQQGELGDERVVSLSSDLELANSRINELETETRLGGRRVIELESQVKDLQDELQVKGASSEDPHNQALRQKLQEHKKKLFDTNDELQKRKAYIESVEPQIAQGDKQITEMKDLLKKKEEDMKAMEDRYKKYLEKAKSVIRTLDPNKNQQNMTPQINKLKTDLNEKTKLIKEMEKDNERVKSVRDQEEKLIVNAWYNMGMQMHRKAVDERLSHTSPGQSFLARQRQVSSARRSHPGTVQRKEPDAQRHRMSETLASWTYM</sequence>
<evidence type="ECO:0000256" key="1">
    <source>
        <dbReference type="ARBA" id="ARBA00004245"/>
    </source>
</evidence>
<protein>
    <submittedName>
        <fullName evidence="10">Protein Hook homolog 3</fullName>
    </submittedName>
</protein>
<dbReference type="Gene3D" id="1.10.418.10">
    <property type="entry name" value="Calponin-like domain"/>
    <property type="match status" value="1"/>
</dbReference>
<evidence type="ECO:0000256" key="6">
    <source>
        <dbReference type="ARBA" id="ARBA00023212"/>
    </source>
</evidence>
<evidence type="ECO:0000256" key="7">
    <source>
        <dbReference type="SAM" id="Coils"/>
    </source>
</evidence>
<keyword evidence="4" id="KW-0493">Microtubule</keyword>
<feature type="domain" description="Calponin-homology (CH)" evidence="9">
    <location>
        <begin position="6"/>
        <end position="122"/>
    </location>
</feature>
<dbReference type="GO" id="GO:0051959">
    <property type="term" value="F:dynein light intermediate chain binding"/>
    <property type="evidence" value="ECO:0007669"/>
    <property type="project" value="TreeGrafter"/>
</dbReference>
<comment type="similarity">
    <text evidence="2">Belongs to the hook family.</text>
</comment>
<dbReference type="SUPFAM" id="SSF116907">
    <property type="entry name" value="Hook domain"/>
    <property type="match status" value="1"/>
</dbReference>
<dbReference type="GO" id="GO:0031122">
    <property type="term" value="P:cytoplasmic microtubule organization"/>
    <property type="evidence" value="ECO:0007669"/>
    <property type="project" value="InterPro"/>
</dbReference>
<feature type="compositionally biased region" description="Basic and acidic residues" evidence="8">
    <location>
        <begin position="717"/>
        <end position="729"/>
    </location>
</feature>
<keyword evidence="6" id="KW-0206">Cytoskeleton</keyword>
<dbReference type="InterPro" id="IPR008636">
    <property type="entry name" value="Hook_C"/>
</dbReference>
<dbReference type="EMBL" id="LR785813">
    <property type="protein sequence ID" value="CAB3254082.1"/>
    <property type="molecule type" value="mRNA"/>
</dbReference>
<evidence type="ECO:0000259" key="9">
    <source>
        <dbReference type="PROSITE" id="PS50021"/>
    </source>
</evidence>
<evidence type="ECO:0000256" key="4">
    <source>
        <dbReference type="ARBA" id="ARBA00022701"/>
    </source>
</evidence>
<dbReference type="InterPro" id="IPR001715">
    <property type="entry name" value="CH_dom"/>
</dbReference>
<dbReference type="CDD" id="cd22222">
    <property type="entry name" value="HkD_Hook"/>
    <property type="match status" value="1"/>
</dbReference>
<dbReference type="PANTHER" id="PTHR18947">
    <property type="entry name" value="HOOK PROTEINS"/>
    <property type="match status" value="1"/>
</dbReference>
<evidence type="ECO:0000256" key="5">
    <source>
        <dbReference type="ARBA" id="ARBA00023054"/>
    </source>
</evidence>
<dbReference type="Pfam" id="PF05622">
    <property type="entry name" value="HOOK"/>
    <property type="match status" value="1"/>
</dbReference>
<dbReference type="PANTHER" id="PTHR18947:SF39">
    <property type="entry name" value="PROTEIN HOOK"/>
    <property type="match status" value="1"/>
</dbReference>
<feature type="coiled-coil region" evidence="7">
    <location>
        <begin position="544"/>
        <end position="668"/>
    </location>
</feature>
<dbReference type="GO" id="GO:0030705">
    <property type="term" value="P:cytoskeleton-dependent intracellular transport"/>
    <property type="evidence" value="ECO:0007669"/>
    <property type="project" value="InterPro"/>
</dbReference>
<keyword evidence="3" id="KW-0963">Cytoplasm</keyword>
<dbReference type="FunFam" id="1.10.418.10:FF:000024">
    <property type="entry name" value="Hook homolog 3 (Drosophila)"/>
    <property type="match status" value="1"/>
</dbReference>
<dbReference type="AlphaFoldDB" id="A0A6F9DFI7"/>
<comment type="subcellular location">
    <subcellularLocation>
        <location evidence="1">Cytoplasm</location>
        <location evidence="1">Cytoskeleton</location>
    </subcellularLocation>
</comment>
<dbReference type="GO" id="GO:0005874">
    <property type="term" value="C:microtubule"/>
    <property type="evidence" value="ECO:0007669"/>
    <property type="project" value="UniProtKB-KW"/>
</dbReference>
<accession>A0A6F9DFI7</accession>